<protein>
    <recommendedName>
        <fullName evidence="12">GPI ethanolamine phosphate transferase 3, catalytic subunit</fullName>
    </recommendedName>
    <alternativeName>
        <fullName evidence="11">Phosphatidylinositol-glycan biosynthesis class O protein</fullName>
    </alternativeName>
</protein>
<evidence type="ECO:0000256" key="13">
    <source>
        <dbReference type="SAM" id="Phobius"/>
    </source>
</evidence>
<keyword evidence="9 13" id="KW-0472">Membrane</keyword>
<evidence type="ECO:0000256" key="4">
    <source>
        <dbReference type="ARBA" id="ARBA00022502"/>
    </source>
</evidence>
<feature type="transmembrane region" description="Helical" evidence="13">
    <location>
        <begin position="589"/>
        <end position="611"/>
    </location>
</feature>
<dbReference type="PANTHER" id="PTHR23071:SF1">
    <property type="entry name" value="GPI ETHANOLAMINE PHOSPHATE TRANSFERASE 3"/>
    <property type="match status" value="1"/>
</dbReference>
<dbReference type="CDD" id="cd16023">
    <property type="entry name" value="GPI_EPT_3"/>
    <property type="match status" value="1"/>
</dbReference>
<dbReference type="FunFam" id="3.40.720.10:FF:000041">
    <property type="entry name" value="GPI ethanolamine phosphate transferase 3"/>
    <property type="match status" value="1"/>
</dbReference>
<gene>
    <name evidence="14" type="primary">PIGO</name>
    <name evidence="14" type="ORF">Anas_06422</name>
</gene>
<feature type="transmembrane region" description="Helical" evidence="13">
    <location>
        <begin position="772"/>
        <end position="797"/>
    </location>
</feature>
<accession>A0A5N5SZ43</accession>
<feature type="transmembrane region" description="Helical" evidence="13">
    <location>
        <begin position="549"/>
        <end position="568"/>
    </location>
</feature>
<dbReference type="InterPro" id="IPR017850">
    <property type="entry name" value="Alkaline_phosphatase_core_sf"/>
</dbReference>
<evidence type="ECO:0000256" key="1">
    <source>
        <dbReference type="ARBA" id="ARBA00004477"/>
    </source>
</evidence>
<dbReference type="InterPro" id="IPR037675">
    <property type="entry name" value="PIG-O_N"/>
</dbReference>
<evidence type="ECO:0000256" key="8">
    <source>
        <dbReference type="ARBA" id="ARBA00022989"/>
    </source>
</evidence>
<organism evidence="14 15">
    <name type="scientific">Armadillidium nasatum</name>
    <dbReference type="NCBI Taxonomy" id="96803"/>
    <lineage>
        <taxon>Eukaryota</taxon>
        <taxon>Metazoa</taxon>
        <taxon>Ecdysozoa</taxon>
        <taxon>Arthropoda</taxon>
        <taxon>Crustacea</taxon>
        <taxon>Multicrustacea</taxon>
        <taxon>Malacostraca</taxon>
        <taxon>Eumalacostraca</taxon>
        <taxon>Peracarida</taxon>
        <taxon>Isopoda</taxon>
        <taxon>Oniscidea</taxon>
        <taxon>Crinocheta</taxon>
        <taxon>Armadillidiidae</taxon>
        <taxon>Armadillidium</taxon>
    </lineage>
</organism>
<feature type="transmembrane region" description="Helical" evidence="13">
    <location>
        <begin position="640"/>
        <end position="659"/>
    </location>
</feature>
<evidence type="ECO:0000256" key="3">
    <source>
        <dbReference type="ARBA" id="ARBA00008695"/>
    </source>
</evidence>
<keyword evidence="6 13" id="KW-0812">Transmembrane</keyword>
<evidence type="ECO:0000256" key="9">
    <source>
        <dbReference type="ARBA" id="ARBA00023136"/>
    </source>
</evidence>
<feature type="transmembrane region" description="Helical" evidence="13">
    <location>
        <begin position="523"/>
        <end position="543"/>
    </location>
</feature>
<feature type="transmembrane region" description="Helical" evidence="13">
    <location>
        <begin position="939"/>
        <end position="963"/>
    </location>
</feature>
<feature type="transmembrane region" description="Helical" evidence="13">
    <location>
        <begin position="27"/>
        <end position="48"/>
    </location>
</feature>
<evidence type="ECO:0000256" key="5">
    <source>
        <dbReference type="ARBA" id="ARBA00022679"/>
    </source>
</evidence>
<feature type="transmembrane region" description="Helical" evidence="13">
    <location>
        <begin position="803"/>
        <end position="828"/>
    </location>
</feature>
<feature type="transmembrane region" description="Helical" evidence="13">
    <location>
        <begin position="474"/>
        <end position="493"/>
    </location>
</feature>
<evidence type="ECO:0000256" key="10">
    <source>
        <dbReference type="ARBA" id="ARBA00023180"/>
    </source>
</evidence>
<dbReference type="GO" id="GO:0006506">
    <property type="term" value="P:GPI anchor biosynthetic process"/>
    <property type="evidence" value="ECO:0007669"/>
    <property type="project" value="UniProtKB-UniPathway"/>
</dbReference>
<feature type="transmembrane region" description="Helical" evidence="13">
    <location>
        <begin position="713"/>
        <end position="735"/>
    </location>
</feature>
<evidence type="ECO:0000256" key="2">
    <source>
        <dbReference type="ARBA" id="ARBA00004687"/>
    </source>
</evidence>
<comment type="subcellular location">
    <subcellularLocation>
        <location evidence="1">Endoplasmic reticulum membrane</location>
        <topology evidence="1">Multi-pass membrane protein</topology>
    </subcellularLocation>
</comment>
<keyword evidence="5 14" id="KW-0808">Transferase</keyword>
<evidence type="ECO:0000256" key="7">
    <source>
        <dbReference type="ARBA" id="ARBA00022824"/>
    </source>
</evidence>
<dbReference type="Proteomes" id="UP000326759">
    <property type="component" value="Unassembled WGS sequence"/>
</dbReference>
<keyword evidence="8 13" id="KW-1133">Transmembrane helix</keyword>
<dbReference type="Pfam" id="PF01663">
    <property type="entry name" value="Phosphodiest"/>
    <property type="match status" value="1"/>
</dbReference>
<keyword evidence="7" id="KW-0256">Endoplasmic reticulum</keyword>
<dbReference type="SUPFAM" id="SSF53649">
    <property type="entry name" value="Alkaline phosphatase-like"/>
    <property type="match status" value="1"/>
</dbReference>
<proteinExistence type="inferred from homology"/>
<name>A0A5N5SZ43_9CRUS</name>
<keyword evidence="10" id="KW-0325">Glycoprotein</keyword>
<dbReference type="PANTHER" id="PTHR23071">
    <property type="entry name" value="PHOSPHATIDYLINOSITOL GLYCAN"/>
    <property type="match status" value="1"/>
</dbReference>
<dbReference type="EMBL" id="SEYY01018231">
    <property type="protein sequence ID" value="KAB7499483.1"/>
    <property type="molecule type" value="Genomic_DNA"/>
</dbReference>
<keyword evidence="15" id="KW-1185">Reference proteome</keyword>
<evidence type="ECO:0000313" key="15">
    <source>
        <dbReference type="Proteomes" id="UP000326759"/>
    </source>
</evidence>
<dbReference type="OrthoDB" id="272139at2759"/>
<feature type="transmembrane region" description="Helical" evidence="13">
    <location>
        <begin position="439"/>
        <end position="462"/>
    </location>
</feature>
<evidence type="ECO:0000256" key="12">
    <source>
        <dbReference type="ARBA" id="ARBA00093602"/>
    </source>
</evidence>
<keyword evidence="4" id="KW-0337">GPI-anchor biosynthesis</keyword>
<feature type="transmembrane region" description="Helical" evidence="13">
    <location>
        <begin position="840"/>
        <end position="861"/>
    </location>
</feature>
<comment type="similarity">
    <text evidence="3">Belongs to the PIGG/PIGN/PIGO family. PIGO subfamily.</text>
</comment>
<evidence type="ECO:0000256" key="11">
    <source>
        <dbReference type="ARBA" id="ARBA00079084"/>
    </source>
</evidence>
<dbReference type="GO" id="GO:0005789">
    <property type="term" value="C:endoplasmic reticulum membrane"/>
    <property type="evidence" value="ECO:0007669"/>
    <property type="project" value="UniProtKB-SubCell"/>
</dbReference>
<dbReference type="Gene3D" id="3.40.720.10">
    <property type="entry name" value="Alkaline Phosphatase, subunit A"/>
    <property type="match status" value="1"/>
</dbReference>
<feature type="transmembrane region" description="Helical" evidence="13">
    <location>
        <begin position="881"/>
        <end position="908"/>
    </location>
</feature>
<reference evidence="14 15" key="1">
    <citation type="journal article" date="2019" name="PLoS Biol.">
        <title>Sex chromosomes control vertical transmission of feminizing Wolbachia symbionts in an isopod.</title>
        <authorList>
            <person name="Becking T."/>
            <person name="Chebbi M.A."/>
            <person name="Giraud I."/>
            <person name="Moumen B."/>
            <person name="Laverre T."/>
            <person name="Caubet Y."/>
            <person name="Peccoud J."/>
            <person name="Gilbert C."/>
            <person name="Cordaux R."/>
        </authorList>
    </citation>
    <scope>NUCLEOTIDE SEQUENCE [LARGE SCALE GENOMIC DNA]</scope>
    <source>
        <strain evidence="14">ANa2</strain>
        <tissue evidence="14">Whole body excluding digestive tract and cuticle</tissue>
    </source>
</reference>
<dbReference type="GO" id="GO:0051377">
    <property type="term" value="F:mannose-ethanolamine phosphotransferase activity"/>
    <property type="evidence" value="ECO:0007669"/>
    <property type="project" value="InterPro"/>
</dbReference>
<dbReference type="AlphaFoldDB" id="A0A5N5SZ43"/>
<sequence>MQEIKEILKLYKLLLTVLYSRMFCKNFWKYFCLVFIVLELIVISIHIFSQGFLLTRDTIANKSKCTDFDRSCTKSIETCILPKKFNKTILLIVDALRYDFVIYDEKLKNELYYQNKIRVISEILKVHPRKSRLFKFIADPPTTTMQRLKGLTTGSLPTFIDASHNFASSEISEDNLIDQLKNHNKKIVALGDDTWGDLFPERSFLFPSFNVMDLDTVDNGILGHIYEEIKNKDWDVIIAHFLGIDHCGHRYGPSNLHMASKLEQMDAVLRNVSGLISEDTLLVVMGDHGMTATGDHGGDSKDEVETVLFFYSPGFDLPVKNSKTFSSVSQIDLVPTLASLLGVPIPYSNLGKIIDEVMQFDRTTPCSYDDALFMNYQQVSNYLKAYQEMRNEFPESVWSELKSLSSSVEKVDEAKGREIQIVNFLNLAKSMCEEIWAKFNISLIIIGLLCFAFVLVIVGITLPKSKSESIVHSLRYIIVLFLICNTFYGISFLVFDIRLNLITCVVLLLYIFYFFNASLPLRWNAFSVITVLLISSGTFSNSFVVMEDVVIVFICISFTTLVACNVFYKKLKTRVKSKNLKWFSSFSKWDFLLLCCLISIIFCLRMSRIFLKCREEQHWCDTSSLVHVSLNGLPREFHNARYFTSLISLVTVIFFPQKYLQRCGNLNGYDINIVIAKCFPILSGLLISAYWALQSVPSIPGNIARIAVHLPQLVYLIMFVGILLICYNPLFVYILPSSESVVETAGTPVIPQLFMKLKKTYESKSRSRKAPVVYGLATSVSAPLVILISLISLPVVVITGDGVAPGVILLMFTGVLTAVFYSFIFWDIATDNETLLLPNWTSIVTWFLLSIYGFFATGHQATFPTLNWNAAFVGYDGTGTYLIPSLLLLFGISLPLLITIPLSLSFLWPPIKREKDFGETGTRGEYLLVERPKEAKETLTYMAIFYILLHSFKVFMSCVASFILRRHLMVWKIFAPHFIFEAVGLGVTLLAVLAGLLFTFRVLSALESWIYKYLLLTVGS</sequence>
<dbReference type="InterPro" id="IPR039524">
    <property type="entry name" value="PIGO/GPI13"/>
</dbReference>
<feature type="transmembrane region" description="Helical" evidence="13">
    <location>
        <begin position="499"/>
        <end position="516"/>
    </location>
</feature>
<dbReference type="InterPro" id="IPR002591">
    <property type="entry name" value="Phosphodiest/P_Trfase"/>
</dbReference>
<comment type="caution">
    <text evidence="14">The sequence shown here is derived from an EMBL/GenBank/DDBJ whole genome shotgun (WGS) entry which is preliminary data.</text>
</comment>
<feature type="transmembrane region" description="Helical" evidence="13">
    <location>
        <begin position="671"/>
        <end position="693"/>
    </location>
</feature>
<feature type="transmembrane region" description="Helical" evidence="13">
    <location>
        <begin position="983"/>
        <end position="1003"/>
    </location>
</feature>
<evidence type="ECO:0000313" key="14">
    <source>
        <dbReference type="EMBL" id="KAB7499483.1"/>
    </source>
</evidence>
<dbReference type="UniPathway" id="UPA00196"/>
<evidence type="ECO:0000256" key="6">
    <source>
        <dbReference type="ARBA" id="ARBA00022692"/>
    </source>
</evidence>
<comment type="pathway">
    <text evidence="2">Glycolipid biosynthesis; glycosylphosphatidylinositol-anchor biosynthesis.</text>
</comment>